<dbReference type="AlphaFoldDB" id="A0A075HVR3"/>
<evidence type="ECO:0000313" key="1">
    <source>
        <dbReference type="EMBL" id="AIF17903.1"/>
    </source>
</evidence>
<protein>
    <submittedName>
        <fullName evidence="1">Uncharacterized protein</fullName>
    </submittedName>
</protein>
<proteinExistence type="predicted"/>
<sequence>MEFREVYCNDCKKVLARYNVKYYSEDMVAELIQTVHVIHTRGGHHIKIHKKKSGNS</sequence>
<organism evidence="1">
    <name type="scientific">uncultured marine thaumarchaeote KM3_79_E03</name>
    <dbReference type="NCBI Taxonomy" id="1456296"/>
    <lineage>
        <taxon>Archaea</taxon>
        <taxon>Nitrososphaerota</taxon>
        <taxon>environmental samples</taxon>
    </lineage>
</organism>
<reference evidence="1" key="1">
    <citation type="journal article" date="2014" name="Genome Biol. Evol.">
        <title>Pangenome evidence for extensive interdomain horizontal transfer affecting lineage core and shell genes in uncultured planktonic thaumarchaeota and euryarchaeota.</title>
        <authorList>
            <person name="Deschamps P."/>
            <person name="Zivanovic Y."/>
            <person name="Moreira D."/>
            <person name="Rodriguez-Valera F."/>
            <person name="Lopez-Garcia P."/>
        </authorList>
    </citation>
    <scope>NUCLEOTIDE SEQUENCE</scope>
</reference>
<dbReference type="EMBL" id="KF901095">
    <property type="protein sequence ID" value="AIF17903.1"/>
    <property type="molecule type" value="Genomic_DNA"/>
</dbReference>
<name>A0A075HVR3_9ARCH</name>
<accession>A0A075HVR3</accession>